<dbReference type="RefSeq" id="WP_087016973.1">
    <property type="nucleotide sequence ID" value="NZ_CP178353.1"/>
</dbReference>
<proteinExistence type="inferred from homology"/>
<evidence type="ECO:0000256" key="3">
    <source>
        <dbReference type="ARBA" id="ARBA00029440"/>
    </source>
</evidence>
<dbReference type="Pfam" id="PF02153">
    <property type="entry name" value="PDH_N"/>
    <property type="match status" value="1"/>
</dbReference>
<comment type="caution">
    <text evidence="5">The sequence shown here is derived from an EMBL/GenBank/DDBJ whole genome shotgun (WGS) entry which is preliminary data.</text>
</comment>
<dbReference type="GO" id="GO:0008977">
    <property type="term" value="F:prephenate dehydrogenase (NAD+) activity"/>
    <property type="evidence" value="ECO:0007669"/>
    <property type="project" value="InterPro"/>
</dbReference>
<dbReference type="PROSITE" id="PS51176">
    <property type="entry name" value="PDH_ADH"/>
    <property type="match status" value="1"/>
</dbReference>
<dbReference type="GO" id="GO:0070403">
    <property type="term" value="F:NAD+ binding"/>
    <property type="evidence" value="ECO:0007669"/>
    <property type="project" value="InterPro"/>
</dbReference>
<evidence type="ECO:0000313" key="6">
    <source>
        <dbReference type="Proteomes" id="UP000194903"/>
    </source>
</evidence>
<sequence>MKQKTIAIVGLGLIGGSFARAFKKYTDYIVIGFNRTRSTAELALEQGAIDAIGTEENLKEADVVLLSMYPKVSCDFVEQHIDCFKPGCIITDDCGIKSYLVERLTGLCKAHGLYYVGGHPMAGREVSGYKASSADLYKGASMLIVPTEASTPDIVHEVKHMFAAIGFSQLVITTPEHHDRMIAYTSQLCHIVSSAYIKSPSEMEHKGYSGGSYRDLTRVAYLNETMWTELFIENKKPLVAEIDEMIRHLTEYRDAIDQEDADTLFSLLRDGRLRKEQFG</sequence>
<dbReference type="EMBL" id="NHOC01000001">
    <property type="protein sequence ID" value="OUM21890.1"/>
    <property type="molecule type" value="Genomic_DNA"/>
</dbReference>
<feature type="domain" description="Prephenate/arogenate dehydrogenase" evidence="4">
    <location>
        <begin position="4"/>
        <end position="279"/>
    </location>
</feature>
<dbReference type="InterPro" id="IPR003099">
    <property type="entry name" value="Prephen_DH"/>
</dbReference>
<name>A0A252F897_9FIRM</name>
<dbReference type="PANTHER" id="PTHR21363">
    <property type="entry name" value="PREPHENATE DEHYDROGENASE"/>
    <property type="match status" value="1"/>
</dbReference>
<dbReference type="Gene3D" id="1.10.3660.10">
    <property type="entry name" value="6-phosphogluconate dehydrogenase C-terminal like domain"/>
    <property type="match status" value="1"/>
</dbReference>
<evidence type="ECO:0000256" key="2">
    <source>
        <dbReference type="ARBA" id="ARBA00023002"/>
    </source>
</evidence>
<protein>
    <recommendedName>
        <fullName evidence="4">Prephenate/arogenate dehydrogenase domain-containing protein</fullName>
    </recommendedName>
</protein>
<dbReference type="InterPro" id="IPR046826">
    <property type="entry name" value="PDH_N"/>
</dbReference>
<dbReference type="Proteomes" id="UP000194903">
    <property type="component" value="Unassembled WGS sequence"/>
</dbReference>
<keyword evidence="6" id="KW-1185">Reference proteome</keyword>
<evidence type="ECO:0000259" key="4">
    <source>
        <dbReference type="PROSITE" id="PS51176"/>
    </source>
</evidence>
<dbReference type="AlphaFoldDB" id="A0A252F897"/>
<comment type="similarity">
    <text evidence="1">Belongs to the prephenate/arogenate dehydrogenase family.</text>
</comment>
<dbReference type="PANTHER" id="PTHR21363:SF0">
    <property type="entry name" value="PREPHENATE DEHYDROGENASE [NADP(+)]"/>
    <property type="match status" value="1"/>
</dbReference>
<dbReference type="InterPro" id="IPR036291">
    <property type="entry name" value="NAD(P)-bd_dom_sf"/>
</dbReference>
<dbReference type="InterPro" id="IPR046825">
    <property type="entry name" value="PDH_C"/>
</dbReference>
<dbReference type="Gene3D" id="3.40.50.720">
    <property type="entry name" value="NAD(P)-binding Rossmann-like Domain"/>
    <property type="match status" value="1"/>
</dbReference>
<dbReference type="SUPFAM" id="SSF48179">
    <property type="entry name" value="6-phosphogluconate dehydrogenase C-terminal domain-like"/>
    <property type="match status" value="1"/>
</dbReference>
<dbReference type="OrthoDB" id="9802008at2"/>
<gene>
    <name evidence="5" type="ORF">CBW42_01340</name>
</gene>
<dbReference type="GO" id="GO:0006571">
    <property type="term" value="P:tyrosine biosynthetic process"/>
    <property type="evidence" value="ECO:0007669"/>
    <property type="project" value="InterPro"/>
</dbReference>
<accession>A0A252F897</accession>
<dbReference type="Pfam" id="PF20463">
    <property type="entry name" value="PDH_C"/>
    <property type="match status" value="1"/>
</dbReference>
<dbReference type="GO" id="GO:0004665">
    <property type="term" value="F:prephenate dehydrogenase (NADP+) activity"/>
    <property type="evidence" value="ECO:0007669"/>
    <property type="project" value="InterPro"/>
</dbReference>
<dbReference type="InterPro" id="IPR008927">
    <property type="entry name" value="6-PGluconate_DH-like_C_sf"/>
</dbReference>
<comment type="pathway">
    <text evidence="3">Amino-acid biosynthesis.</text>
</comment>
<dbReference type="InterPro" id="IPR050812">
    <property type="entry name" value="Preph/Arog_dehydrog"/>
</dbReference>
<reference evidence="5 6" key="1">
    <citation type="submission" date="2017-05" db="EMBL/GenBank/DDBJ databases">
        <title>Butyricicoccus porcorum sp. nov. a butyrate-producing bacterium from the swine intestinal tract.</title>
        <authorList>
            <person name="Trachsel J."/>
            <person name="Humphrey S."/>
            <person name="Allen H.K."/>
        </authorList>
    </citation>
    <scope>NUCLEOTIDE SEQUENCE [LARGE SCALE GENOMIC DNA]</scope>
    <source>
        <strain evidence="5">BB10</strain>
    </source>
</reference>
<dbReference type="SUPFAM" id="SSF51735">
    <property type="entry name" value="NAD(P)-binding Rossmann-fold domains"/>
    <property type="match status" value="1"/>
</dbReference>
<organism evidence="5 6">
    <name type="scientific">Butyricicoccus porcorum</name>
    <dbReference type="NCBI Taxonomy" id="1945634"/>
    <lineage>
        <taxon>Bacteria</taxon>
        <taxon>Bacillati</taxon>
        <taxon>Bacillota</taxon>
        <taxon>Clostridia</taxon>
        <taxon>Eubacteriales</taxon>
        <taxon>Butyricicoccaceae</taxon>
        <taxon>Butyricicoccus</taxon>
    </lineage>
</organism>
<evidence type="ECO:0000256" key="1">
    <source>
        <dbReference type="ARBA" id="ARBA00007964"/>
    </source>
</evidence>
<keyword evidence="2" id="KW-0560">Oxidoreductase</keyword>
<evidence type="ECO:0000313" key="5">
    <source>
        <dbReference type="EMBL" id="OUM21890.1"/>
    </source>
</evidence>